<comment type="caution">
    <text evidence="1">The sequence shown here is derived from an EMBL/GenBank/DDBJ whole genome shotgun (WGS) entry which is preliminary data.</text>
</comment>
<gene>
    <name evidence="1" type="ORF">OXX778_LOCUS12046</name>
</gene>
<protein>
    <submittedName>
        <fullName evidence="1">Uncharacterized protein</fullName>
    </submittedName>
</protein>
<evidence type="ECO:0000313" key="1">
    <source>
        <dbReference type="EMBL" id="CAF0913933.1"/>
    </source>
</evidence>
<dbReference type="EMBL" id="CAJNOC010002121">
    <property type="protein sequence ID" value="CAF0913933.1"/>
    <property type="molecule type" value="Genomic_DNA"/>
</dbReference>
<keyword evidence="2" id="KW-1185">Reference proteome</keyword>
<sequence length="76" mass="8974">MPTFRATQNFKFFRAKCQDDLIEYEELDKDDVVSDEMNMMEREFQNFFPDGILTDYVEVDDKICTNMSDVSALDVI</sequence>
<organism evidence="1 2">
    <name type="scientific">Brachionus calyciflorus</name>
    <dbReference type="NCBI Taxonomy" id="104777"/>
    <lineage>
        <taxon>Eukaryota</taxon>
        <taxon>Metazoa</taxon>
        <taxon>Spiralia</taxon>
        <taxon>Gnathifera</taxon>
        <taxon>Rotifera</taxon>
        <taxon>Eurotatoria</taxon>
        <taxon>Monogononta</taxon>
        <taxon>Pseudotrocha</taxon>
        <taxon>Ploima</taxon>
        <taxon>Brachionidae</taxon>
        <taxon>Brachionus</taxon>
    </lineage>
</organism>
<dbReference type="AlphaFoldDB" id="A0A814AI48"/>
<proteinExistence type="predicted"/>
<reference evidence="1" key="1">
    <citation type="submission" date="2021-02" db="EMBL/GenBank/DDBJ databases">
        <authorList>
            <person name="Nowell W R."/>
        </authorList>
    </citation>
    <scope>NUCLEOTIDE SEQUENCE</scope>
    <source>
        <strain evidence="1">Ploen Becks lab</strain>
    </source>
</reference>
<name>A0A814AI48_9BILA</name>
<dbReference type="Proteomes" id="UP000663879">
    <property type="component" value="Unassembled WGS sequence"/>
</dbReference>
<accession>A0A814AI48</accession>
<evidence type="ECO:0000313" key="2">
    <source>
        <dbReference type="Proteomes" id="UP000663879"/>
    </source>
</evidence>